<organism evidence="12 13">
    <name type="scientific">Robinsoniella peoriensis</name>
    <dbReference type="NCBI Taxonomy" id="180332"/>
    <lineage>
        <taxon>Bacteria</taxon>
        <taxon>Bacillati</taxon>
        <taxon>Bacillota</taxon>
        <taxon>Clostridia</taxon>
        <taxon>Lachnospirales</taxon>
        <taxon>Lachnospiraceae</taxon>
        <taxon>Robinsoniella</taxon>
    </lineage>
</organism>
<dbReference type="CDD" id="cd00383">
    <property type="entry name" value="trans_reg_C"/>
    <property type="match status" value="1"/>
</dbReference>
<dbReference type="Proteomes" id="UP000306509">
    <property type="component" value="Unassembled WGS sequence"/>
</dbReference>
<dbReference type="InterPro" id="IPR001789">
    <property type="entry name" value="Sig_transdc_resp-reg_receiver"/>
</dbReference>
<dbReference type="PANTHER" id="PTHR48111">
    <property type="entry name" value="REGULATOR OF RPOS"/>
    <property type="match status" value="1"/>
</dbReference>
<keyword evidence="2 8" id="KW-0597">Phosphoprotein</keyword>
<dbReference type="InterPro" id="IPR036388">
    <property type="entry name" value="WH-like_DNA-bd_sf"/>
</dbReference>
<dbReference type="GO" id="GO:0006355">
    <property type="term" value="P:regulation of DNA-templated transcription"/>
    <property type="evidence" value="ECO:0007669"/>
    <property type="project" value="InterPro"/>
</dbReference>
<dbReference type="EMBL" id="QGQD01000036">
    <property type="protein sequence ID" value="TLD01551.1"/>
    <property type="molecule type" value="Genomic_DNA"/>
</dbReference>
<dbReference type="CDD" id="cd17574">
    <property type="entry name" value="REC_OmpR"/>
    <property type="match status" value="1"/>
</dbReference>
<dbReference type="Pfam" id="PF00072">
    <property type="entry name" value="Response_reg"/>
    <property type="match status" value="1"/>
</dbReference>
<dbReference type="GO" id="GO:0005829">
    <property type="term" value="C:cytosol"/>
    <property type="evidence" value="ECO:0007669"/>
    <property type="project" value="TreeGrafter"/>
</dbReference>
<evidence type="ECO:0000256" key="6">
    <source>
        <dbReference type="ARBA" id="ARBA00023163"/>
    </source>
</evidence>
<feature type="DNA-binding region" description="OmpR/PhoB-type" evidence="9">
    <location>
        <begin position="119"/>
        <end position="213"/>
    </location>
</feature>
<gene>
    <name evidence="12" type="primary">yycF_4</name>
    <name evidence="12" type="ORF">DSM106044_01530</name>
</gene>
<dbReference type="STRING" id="180332.GCA_000797495_04755"/>
<keyword evidence="13" id="KW-1185">Reference proteome</keyword>
<proteinExistence type="predicted"/>
<reference evidence="12 13" key="1">
    <citation type="journal article" date="2019" name="Anaerobe">
        <title>Detection of Robinsoniella peoriensis in multiple bone samples of a trauma patient.</title>
        <authorList>
            <person name="Schrottner P."/>
            <person name="Hartwich K."/>
            <person name="Bunk B."/>
            <person name="Schober I."/>
            <person name="Helbig S."/>
            <person name="Rudolph W.W."/>
            <person name="Gunzer F."/>
        </authorList>
    </citation>
    <scope>NUCLEOTIDE SEQUENCE [LARGE SCALE GENOMIC DNA]</scope>
    <source>
        <strain evidence="12 13">DSM 106044</strain>
    </source>
</reference>
<dbReference type="InterPro" id="IPR001867">
    <property type="entry name" value="OmpR/PhoB-type_DNA-bd"/>
</dbReference>
<evidence type="ECO:0000256" key="3">
    <source>
        <dbReference type="ARBA" id="ARBA00023012"/>
    </source>
</evidence>
<dbReference type="Pfam" id="PF00486">
    <property type="entry name" value="Trans_reg_C"/>
    <property type="match status" value="1"/>
</dbReference>
<dbReference type="SUPFAM" id="SSF52172">
    <property type="entry name" value="CheY-like"/>
    <property type="match status" value="1"/>
</dbReference>
<evidence type="ECO:0000256" key="2">
    <source>
        <dbReference type="ARBA" id="ARBA00022553"/>
    </source>
</evidence>
<dbReference type="GO" id="GO:0000976">
    <property type="term" value="F:transcription cis-regulatory region binding"/>
    <property type="evidence" value="ECO:0007669"/>
    <property type="project" value="TreeGrafter"/>
</dbReference>
<dbReference type="GO" id="GO:0032993">
    <property type="term" value="C:protein-DNA complex"/>
    <property type="evidence" value="ECO:0007669"/>
    <property type="project" value="TreeGrafter"/>
</dbReference>
<feature type="domain" description="OmpR/PhoB-type" evidence="11">
    <location>
        <begin position="119"/>
        <end position="213"/>
    </location>
</feature>
<evidence type="ECO:0000259" key="11">
    <source>
        <dbReference type="PROSITE" id="PS51755"/>
    </source>
</evidence>
<dbReference type="SMART" id="SM00862">
    <property type="entry name" value="Trans_reg_C"/>
    <property type="match status" value="1"/>
</dbReference>
<dbReference type="PROSITE" id="PS50110">
    <property type="entry name" value="RESPONSE_REGULATORY"/>
    <property type="match status" value="1"/>
</dbReference>
<keyword evidence="4" id="KW-0805">Transcription regulation</keyword>
<comment type="caution">
    <text evidence="12">The sequence shown here is derived from an EMBL/GenBank/DDBJ whole genome shotgun (WGS) entry which is preliminary data.</text>
</comment>
<dbReference type="FunFam" id="1.10.10.10:FF:000018">
    <property type="entry name" value="DNA-binding response regulator ResD"/>
    <property type="match status" value="1"/>
</dbReference>
<feature type="modified residue" description="4-aspartylphosphate" evidence="8">
    <location>
        <position position="51"/>
    </location>
</feature>
<evidence type="ECO:0000313" key="12">
    <source>
        <dbReference type="EMBL" id="TLD01551.1"/>
    </source>
</evidence>
<evidence type="ECO:0000256" key="7">
    <source>
        <dbReference type="ARBA" id="ARBA00024867"/>
    </source>
</evidence>
<name>A0A4U8Q9D4_9FIRM</name>
<evidence type="ECO:0000259" key="10">
    <source>
        <dbReference type="PROSITE" id="PS50110"/>
    </source>
</evidence>
<dbReference type="Gene3D" id="3.40.50.2300">
    <property type="match status" value="1"/>
</dbReference>
<dbReference type="PROSITE" id="PS51755">
    <property type="entry name" value="OMPR_PHOB"/>
    <property type="match status" value="1"/>
</dbReference>
<evidence type="ECO:0000313" key="13">
    <source>
        <dbReference type="Proteomes" id="UP000306509"/>
    </source>
</evidence>
<accession>A0A4U8Q9D4</accession>
<dbReference type="Gene3D" id="1.10.10.10">
    <property type="entry name" value="Winged helix-like DNA-binding domain superfamily/Winged helix DNA-binding domain"/>
    <property type="match status" value="1"/>
</dbReference>
<protein>
    <recommendedName>
        <fullName evidence="1">Stage 0 sporulation protein A homolog</fullName>
    </recommendedName>
</protein>
<keyword evidence="6" id="KW-0804">Transcription</keyword>
<evidence type="ECO:0000256" key="9">
    <source>
        <dbReference type="PROSITE-ProRule" id="PRU01091"/>
    </source>
</evidence>
<dbReference type="InterPro" id="IPR011006">
    <property type="entry name" value="CheY-like_superfamily"/>
</dbReference>
<evidence type="ECO:0000256" key="4">
    <source>
        <dbReference type="ARBA" id="ARBA00023015"/>
    </source>
</evidence>
<evidence type="ECO:0000256" key="1">
    <source>
        <dbReference type="ARBA" id="ARBA00018672"/>
    </source>
</evidence>
<evidence type="ECO:0000256" key="5">
    <source>
        <dbReference type="ARBA" id="ARBA00023125"/>
    </source>
</evidence>
<dbReference type="SMART" id="SM00448">
    <property type="entry name" value="REC"/>
    <property type="match status" value="1"/>
</dbReference>
<dbReference type="GO" id="GO:0000156">
    <property type="term" value="F:phosphorelay response regulator activity"/>
    <property type="evidence" value="ECO:0007669"/>
    <property type="project" value="TreeGrafter"/>
</dbReference>
<keyword evidence="3" id="KW-0902">Two-component regulatory system</keyword>
<dbReference type="OrthoDB" id="9790442at2"/>
<evidence type="ECO:0000256" key="8">
    <source>
        <dbReference type="PROSITE-ProRule" id="PRU00169"/>
    </source>
</evidence>
<dbReference type="AlphaFoldDB" id="A0A4U8Q9D4"/>
<comment type="function">
    <text evidence="7">May play the central regulatory role in sporulation. It may be an element of the effector pathway responsible for the activation of sporulation genes in response to nutritional stress. Spo0A may act in concert with spo0H (a sigma factor) to control the expression of some genes that are critical to the sporulation process.</text>
</comment>
<dbReference type="PANTHER" id="PTHR48111:SF73">
    <property type="entry name" value="ALKALINE PHOSPHATASE SYNTHESIS TRANSCRIPTIONAL REGULATORY PROTEIN PHOP"/>
    <property type="match status" value="1"/>
</dbReference>
<sequence precursor="true">MKILIAEDEKDMQKIMKLYLTGAGHEVAAVSDGREAFDLLCKEKFDLLISDWMMPVMDGIALCKAVREYHMPIRIIMLTAKGEISDEIAGLTYGADDYIRKPFEPKILLLRIEKLFQLGKLLTCGSLTLNPDTRIVKIRQEEIKLTKKEYELLYTFFLNQGMILSREQLLSSVWGMDYYGDERTLDTHIRRLRNKIGEKYITTHIGIGYMLENQNE</sequence>
<dbReference type="InterPro" id="IPR039420">
    <property type="entry name" value="WalR-like"/>
</dbReference>
<feature type="domain" description="Response regulatory" evidence="10">
    <location>
        <begin position="2"/>
        <end position="116"/>
    </location>
</feature>
<dbReference type="Gene3D" id="6.10.250.690">
    <property type="match status" value="1"/>
</dbReference>
<keyword evidence="5 9" id="KW-0238">DNA-binding</keyword>
<dbReference type="RefSeq" id="WP_027295942.1">
    <property type="nucleotide sequence ID" value="NZ_CABMJZ010000019.1"/>
</dbReference>